<evidence type="ECO:0000313" key="2">
    <source>
        <dbReference type="EMBL" id="OQU76845.1"/>
    </source>
</evidence>
<feature type="compositionally biased region" description="Basic and acidic residues" evidence="1">
    <location>
        <begin position="27"/>
        <end position="37"/>
    </location>
</feature>
<feature type="region of interest" description="Disordered" evidence="1">
    <location>
        <begin position="1"/>
        <end position="46"/>
    </location>
</feature>
<organism evidence="2 3">
    <name type="scientific">Sorghum bicolor</name>
    <name type="common">Sorghum</name>
    <name type="synonym">Sorghum vulgare</name>
    <dbReference type="NCBI Taxonomy" id="4558"/>
    <lineage>
        <taxon>Eukaryota</taxon>
        <taxon>Viridiplantae</taxon>
        <taxon>Streptophyta</taxon>
        <taxon>Embryophyta</taxon>
        <taxon>Tracheophyta</taxon>
        <taxon>Spermatophyta</taxon>
        <taxon>Magnoliopsida</taxon>
        <taxon>Liliopsida</taxon>
        <taxon>Poales</taxon>
        <taxon>Poaceae</taxon>
        <taxon>PACMAD clade</taxon>
        <taxon>Panicoideae</taxon>
        <taxon>Andropogonodae</taxon>
        <taxon>Andropogoneae</taxon>
        <taxon>Sorghinae</taxon>
        <taxon>Sorghum</taxon>
    </lineage>
</organism>
<evidence type="ECO:0000313" key="3">
    <source>
        <dbReference type="Proteomes" id="UP000000768"/>
    </source>
</evidence>
<dbReference type="AlphaFoldDB" id="A0A1W0VUA7"/>
<dbReference type="Gramene" id="OQU76845">
    <property type="protein sequence ID" value="OQU76845"/>
    <property type="gene ID" value="SORBI_3010G222050"/>
</dbReference>
<reference evidence="3" key="2">
    <citation type="journal article" date="2018" name="Plant J.">
        <title>The Sorghum bicolor reference genome: improved assembly, gene annotations, a transcriptome atlas, and signatures of genome organization.</title>
        <authorList>
            <person name="McCormick R.F."/>
            <person name="Truong S.K."/>
            <person name="Sreedasyam A."/>
            <person name="Jenkins J."/>
            <person name="Shu S."/>
            <person name="Sims D."/>
            <person name="Kennedy M."/>
            <person name="Amirebrahimi M."/>
            <person name="Weers B.D."/>
            <person name="McKinley B."/>
            <person name="Mattison A."/>
            <person name="Morishige D.T."/>
            <person name="Grimwood J."/>
            <person name="Schmutz J."/>
            <person name="Mullet J.E."/>
        </authorList>
    </citation>
    <scope>NUCLEOTIDE SEQUENCE [LARGE SCALE GENOMIC DNA]</scope>
    <source>
        <strain evidence="3">cv. BTx623</strain>
    </source>
</reference>
<keyword evidence="3" id="KW-1185">Reference proteome</keyword>
<proteinExistence type="predicted"/>
<dbReference type="EMBL" id="CM000769">
    <property type="protein sequence ID" value="OQU76845.1"/>
    <property type="molecule type" value="Genomic_DNA"/>
</dbReference>
<gene>
    <name evidence="2" type="ORF">SORBI_3010G222050</name>
</gene>
<dbReference type="InParanoid" id="A0A1W0VUA7"/>
<evidence type="ECO:0000256" key="1">
    <source>
        <dbReference type="SAM" id="MobiDB-lite"/>
    </source>
</evidence>
<accession>A0A1W0VUA7</accession>
<name>A0A1W0VUA7_SORBI</name>
<dbReference type="Proteomes" id="UP000000768">
    <property type="component" value="Chromosome 10"/>
</dbReference>
<protein>
    <submittedName>
        <fullName evidence="2">Uncharacterized protein</fullName>
    </submittedName>
</protein>
<reference evidence="2 3" key="1">
    <citation type="journal article" date="2009" name="Nature">
        <title>The Sorghum bicolor genome and the diversification of grasses.</title>
        <authorList>
            <person name="Paterson A.H."/>
            <person name="Bowers J.E."/>
            <person name="Bruggmann R."/>
            <person name="Dubchak I."/>
            <person name="Grimwood J."/>
            <person name="Gundlach H."/>
            <person name="Haberer G."/>
            <person name="Hellsten U."/>
            <person name="Mitros T."/>
            <person name="Poliakov A."/>
            <person name="Schmutz J."/>
            <person name="Spannagl M."/>
            <person name="Tang H."/>
            <person name="Wang X."/>
            <person name="Wicker T."/>
            <person name="Bharti A.K."/>
            <person name="Chapman J."/>
            <person name="Feltus F.A."/>
            <person name="Gowik U."/>
            <person name="Grigoriev I.V."/>
            <person name="Lyons E."/>
            <person name="Maher C.A."/>
            <person name="Martis M."/>
            <person name="Narechania A."/>
            <person name="Otillar R.P."/>
            <person name="Penning B.W."/>
            <person name="Salamov A.A."/>
            <person name="Wang Y."/>
            <person name="Zhang L."/>
            <person name="Carpita N.C."/>
            <person name="Freeling M."/>
            <person name="Gingle A.R."/>
            <person name="Hash C.T."/>
            <person name="Keller B."/>
            <person name="Klein P."/>
            <person name="Kresovich S."/>
            <person name="McCann M.C."/>
            <person name="Ming R."/>
            <person name="Peterson D.G."/>
            <person name="Mehboob-ur-Rahman"/>
            <person name="Ware D."/>
            <person name="Westhoff P."/>
            <person name="Mayer K.F."/>
            <person name="Messing J."/>
            <person name="Rokhsar D.S."/>
        </authorList>
    </citation>
    <scope>NUCLEOTIDE SEQUENCE [LARGE SCALE GENOMIC DNA]</scope>
    <source>
        <strain evidence="3">cv. BTx623</strain>
    </source>
</reference>
<sequence>MGAGTTLSPDAMDLVTRAKATRRRTPTVRDPDVEGSSKRYRQVANL</sequence>